<keyword evidence="2" id="KW-1185">Reference proteome</keyword>
<evidence type="ECO:0000313" key="2">
    <source>
        <dbReference type="Proteomes" id="UP000799755"/>
    </source>
</evidence>
<name>A0ACB6QQM3_9PLEO</name>
<gene>
    <name evidence="1" type="ORF">BDR25DRAFT_304672</name>
</gene>
<accession>A0ACB6QQM3</accession>
<dbReference type="EMBL" id="MU003513">
    <property type="protein sequence ID" value="KAF2469185.1"/>
    <property type="molecule type" value="Genomic_DNA"/>
</dbReference>
<organism evidence="1 2">
    <name type="scientific">Lindgomyces ingoldianus</name>
    <dbReference type="NCBI Taxonomy" id="673940"/>
    <lineage>
        <taxon>Eukaryota</taxon>
        <taxon>Fungi</taxon>
        <taxon>Dikarya</taxon>
        <taxon>Ascomycota</taxon>
        <taxon>Pezizomycotina</taxon>
        <taxon>Dothideomycetes</taxon>
        <taxon>Pleosporomycetidae</taxon>
        <taxon>Pleosporales</taxon>
        <taxon>Lindgomycetaceae</taxon>
        <taxon>Lindgomyces</taxon>
    </lineage>
</organism>
<protein>
    <submittedName>
        <fullName evidence="1">Uncharacterized protein</fullName>
    </submittedName>
</protein>
<comment type="caution">
    <text evidence="1">The sequence shown here is derived from an EMBL/GenBank/DDBJ whole genome shotgun (WGS) entry which is preliminary data.</text>
</comment>
<proteinExistence type="predicted"/>
<evidence type="ECO:0000313" key="1">
    <source>
        <dbReference type="EMBL" id="KAF2469185.1"/>
    </source>
</evidence>
<dbReference type="Proteomes" id="UP000799755">
    <property type="component" value="Unassembled WGS sequence"/>
</dbReference>
<sequence length="175" mass="19118">MLSLTNILTLLTVATSALATPLQPREKKLAFHLHDINYSSSMVYSTPAHLATYGGTIAFNLSNAAVPYVTKCSAYGMHLQDMFYGEIVYTCDAPAGSTGVTSFTYSRPGNEFQVNQTWTGYDGKSYFGRGSGTADLKCKSVYWQNSNWTMGQLYSTTTVTCEPAQLTILPTVIET</sequence>
<reference evidence="1" key="1">
    <citation type="journal article" date="2020" name="Stud. Mycol.">
        <title>101 Dothideomycetes genomes: a test case for predicting lifestyles and emergence of pathogens.</title>
        <authorList>
            <person name="Haridas S."/>
            <person name="Albert R."/>
            <person name="Binder M."/>
            <person name="Bloem J."/>
            <person name="Labutti K."/>
            <person name="Salamov A."/>
            <person name="Andreopoulos B."/>
            <person name="Baker S."/>
            <person name="Barry K."/>
            <person name="Bills G."/>
            <person name="Bluhm B."/>
            <person name="Cannon C."/>
            <person name="Castanera R."/>
            <person name="Culley D."/>
            <person name="Daum C."/>
            <person name="Ezra D."/>
            <person name="Gonzalez J."/>
            <person name="Henrissat B."/>
            <person name="Kuo A."/>
            <person name="Liang C."/>
            <person name="Lipzen A."/>
            <person name="Lutzoni F."/>
            <person name="Magnuson J."/>
            <person name="Mondo S."/>
            <person name="Nolan M."/>
            <person name="Ohm R."/>
            <person name="Pangilinan J."/>
            <person name="Park H.-J."/>
            <person name="Ramirez L."/>
            <person name="Alfaro M."/>
            <person name="Sun H."/>
            <person name="Tritt A."/>
            <person name="Yoshinaga Y."/>
            <person name="Zwiers L.-H."/>
            <person name="Turgeon B."/>
            <person name="Goodwin S."/>
            <person name="Spatafora J."/>
            <person name="Crous P."/>
            <person name="Grigoriev I."/>
        </authorList>
    </citation>
    <scope>NUCLEOTIDE SEQUENCE</scope>
    <source>
        <strain evidence="1">ATCC 200398</strain>
    </source>
</reference>